<dbReference type="EMBL" id="FTOR01000026">
    <property type="protein sequence ID" value="SIT34820.1"/>
    <property type="molecule type" value="Genomic_DNA"/>
</dbReference>
<feature type="non-terminal residue" evidence="1">
    <location>
        <position position="641"/>
    </location>
</feature>
<dbReference type="Proteomes" id="UP000186917">
    <property type="component" value="Unassembled WGS sequence"/>
</dbReference>
<dbReference type="AlphaFoldDB" id="A0A1N7RI37"/>
<evidence type="ECO:0008006" key="3">
    <source>
        <dbReference type="Google" id="ProtNLM"/>
    </source>
</evidence>
<protein>
    <recommendedName>
        <fullName evidence="3">Ig-like domain-containing protein</fullName>
    </recommendedName>
</protein>
<accession>A0A1N7RI37</accession>
<organism evidence="1 2">
    <name type="scientific">Filimonas lacunae</name>
    <dbReference type="NCBI Taxonomy" id="477680"/>
    <lineage>
        <taxon>Bacteria</taxon>
        <taxon>Pseudomonadati</taxon>
        <taxon>Bacteroidota</taxon>
        <taxon>Chitinophagia</taxon>
        <taxon>Chitinophagales</taxon>
        <taxon>Chitinophagaceae</taxon>
        <taxon>Filimonas</taxon>
    </lineage>
</organism>
<keyword evidence="2" id="KW-1185">Reference proteome</keyword>
<evidence type="ECO:0000313" key="1">
    <source>
        <dbReference type="EMBL" id="SIT34820.1"/>
    </source>
</evidence>
<dbReference type="STRING" id="477680.SAMN05421788_1261"/>
<sequence>NTVFCKTGVALVKRTGDTTNINSLYSSATGLSLDASTGKIDVAASTAGSYWIKYQYTDKTTSCSDTTGVGIKINALPAAVTISYGNTVFCKTGVALVKRTGDTTNINSLYSSATGLSLDGATGKIDVAASTAGSYWIKYQYTDKTTGCSDTTGVGIKINALPAAVTISYGNTVFCKTGVALVKRTGDTTNINSLYSSATGLSLDGATGKIDVAASTAGSYWIKYQYTDKTTGCFDTTGSAIIIHALPTASIAYGTYCARDSAEVTLTGATGGQYTSTSGLVINKTSGTVDLAKSGVGSYWITYSFSNSDGCTDTTGAAITIHALPTASMAYGTYCARDSAEVTLTGATGGSFTSTSGLVINKTSGTVDLAKSTVGAYWITYSFSNSDGCTDTTGAAITIHALPTATIAYGTYCARDSAEVTLTGATGGQYTSTSGLVINKTSGTVDLAKSTVGAYWITYSFSNSDGCTDTTGAAITIHALPTATIAYGTYCARDSAEVTLTGATGGQYTSTSGLVINKTSGTVDLAKSGVGSYWITYSFSNSDGCTDTTGAAITIHALPTATIAYGTYCARDSAEVTLTGATGGQYTSTSGLVINKTSGTVDLAKSGVGSYWITYSFSNSDGCTDTTGAAITIHALPTATI</sequence>
<gene>
    <name evidence="1" type="ORF">SAMN05421788_1261</name>
</gene>
<reference evidence="2" key="1">
    <citation type="submission" date="2017-01" db="EMBL/GenBank/DDBJ databases">
        <authorList>
            <person name="Varghese N."/>
            <person name="Submissions S."/>
        </authorList>
    </citation>
    <scope>NUCLEOTIDE SEQUENCE [LARGE SCALE GENOMIC DNA]</scope>
    <source>
        <strain evidence="2">DSM 21054</strain>
    </source>
</reference>
<evidence type="ECO:0000313" key="2">
    <source>
        <dbReference type="Proteomes" id="UP000186917"/>
    </source>
</evidence>
<proteinExistence type="predicted"/>
<feature type="non-terminal residue" evidence="1">
    <location>
        <position position="1"/>
    </location>
</feature>
<name>A0A1N7RI37_9BACT</name>